<reference evidence="1 2" key="1">
    <citation type="journal article" date="2013" name="ISME J.">
        <title>By their genes ye shall know them: genomic signatures of predatory bacteria.</title>
        <authorList>
            <person name="Pasternak Z."/>
            <person name="Pietrokovski S."/>
            <person name="Rotem O."/>
            <person name="Gophna U."/>
            <person name="Lurie-Weinberger M.N."/>
            <person name="Jurkevitch E."/>
        </authorList>
    </citation>
    <scope>NUCLEOTIDE SEQUENCE [LARGE SCALE GENOMIC DNA]</scope>
    <source>
        <strain evidence="1 2">JSS</strain>
    </source>
</reference>
<dbReference type="RefSeq" id="WP_015470764.1">
    <property type="nucleotide sequence ID" value="NC_020813.1"/>
</dbReference>
<evidence type="ECO:0008006" key="3">
    <source>
        <dbReference type="Google" id="ProtNLM"/>
    </source>
</evidence>
<dbReference type="PANTHER" id="PTHR35866">
    <property type="entry name" value="PUTATIVE-RELATED"/>
    <property type="match status" value="1"/>
</dbReference>
<gene>
    <name evidence="1" type="ORF">A11Q_2058</name>
</gene>
<accession>M4VST9</accession>
<dbReference type="InterPro" id="IPR005358">
    <property type="entry name" value="Puta_zinc/iron-chelating_dom"/>
</dbReference>
<name>M4VST9_9BACT</name>
<organism evidence="1 2">
    <name type="scientific">Pseudobdellovibrio exovorus JSS</name>
    <dbReference type="NCBI Taxonomy" id="1184267"/>
    <lineage>
        <taxon>Bacteria</taxon>
        <taxon>Pseudomonadati</taxon>
        <taxon>Bdellovibrionota</taxon>
        <taxon>Bdellovibrionia</taxon>
        <taxon>Bdellovibrionales</taxon>
        <taxon>Pseudobdellovibrionaceae</taxon>
        <taxon>Pseudobdellovibrio</taxon>
    </lineage>
</organism>
<dbReference type="EMBL" id="CP003537">
    <property type="protein sequence ID" value="AGH96274.1"/>
    <property type="molecule type" value="Genomic_DNA"/>
</dbReference>
<dbReference type="PATRIC" id="fig|1184267.3.peg.2083"/>
<keyword evidence="2" id="KW-1185">Reference proteome</keyword>
<protein>
    <recommendedName>
        <fullName evidence="3">YkgJ family cysteine cluster protein</fullName>
    </recommendedName>
</protein>
<evidence type="ECO:0000313" key="1">
    <source>
        <dbReference type="EMBL" id="AGH96274.1"/>
    </source>
</evidence>
<dbReference type="KEGG" id="bex:A11Q_2058"/>
<dbReference type="Proteomes" id="UP000012040">
    <property type="component" value="Chromosome"/>
</dbReference>
<dbReference type="AlphaFoldDB" id="M4VST9"/>
<dbReference type="STRING" id="1184267.A11Q_2058"/>
<sequence>MKPDKDRPSTWKKYDADNCSRCRANCCAMPVEVKASDLVRLGVASQDEVDNSIKKLAKRLKKEKIITSYREGTEFFMITQKANSDCYFLDSRTRLCTVYERRPDTCRQFPAQIGARVGFCPVEWK</sequence>
<dbReference type="Pfam" id="PF03692">
    <property type="entry name" value="CxxCxxCC"/>
    <property type="match status" value="1"/>
</dbReference>
<dbReference type="OrthoDB" id="71604at2"/>
<dbReference type="HOGENOM" id="CLU_132545_0_0_7"/>
<evidence type="ECO:0000313" key="2">
    <source>
        <dbReference type="Proteomes" id="UP000012040"/>
    </source>
</evidence>
<proteinExistence type="predicted"/>
<dbReference type="PANTHER" id="PTHR35866:SF1">
    <property type="entry name" value="YKGJ FAMILY CYSTEINE CLUSTER PROTEIN"/>
    <property type="match status" value="1"/>
</dbReference>
<dbReference type="eggNOG" id="COG0727">
    <property type="taxonomic scope" value="Bacteria"/>
</dbReference>